<dbReference type="AlphaFoldDB" id="A0A1H8R8E0"/>
<keyword evidence="2" id="KW-1133">Transmembrane helix</keyword>
<dbReference type="OrthoDB" id="9858810at2"/>
<keyword evidence="2" id="KW-0812">Transmembrane</keyword>
<name>A0A1H8R8E0_9FIRM</name>
<keyword evidence="2" id="KW-0472">Membrane</keyword>
<dbReference type="RefSeq" id="WP_091744167.1">
    <property type="nucleotide sequence ID" value="NZ_FODY01000003.1"/>
</dbReference>
<evidence type="ECO:0000256" key="1">
    <source>
        <dbReference type="SAM" id="MobiDB-lite"/>
    </source>
</evidence>
<proteinExistence type="predicted"/>
<sequence length="191" mass="19105">MPTLPDAPTKPVPPTVPAPAPLNPQTSSPPAAQPPAGTTTTTGKEQGHSAAGSEKPAGSDKTSQKTAVPDNNSTTPATPAPAETAAAASLAPGDGSETTTATAAVPAKAKAADGLFPSAVSSWLLAAVLLVGLTGWGLSFLKKKKPPQPARTVIDYSGRSKIIANDSGVDVTIAPPSTDKPQVKSNFEVRI</sequence>
<feature type="compositionally biased region" description="Low complexity" evidence="1">
    <location>
        <begin position="23"/>
        <end position="43"/>
    </location>
</feature>
<gene>
    <name evidence="3" type="ORF">SAMN04490178_103199</name>
</gene>
<dbReference type="EMBL" id="FODY01000003">
    <property type="protein sequence ID" value="SEO62672.1"/>
    <property type="molecule type" value="Genomic_DNA"/>
</dbReference>
<dbReference type="STRING" id="112903.SAMN04490178_103199"/>
<keyword evidence="4" id="KW-1185">Reference proteome</keyword>
<feature type="region of interest" description="Disordered" evidence="1">
    <location>
        <begin position="1"/>
        <end position="105"/>
    </location>
</feature>
<feature type="compositionally biased region" description="Pro residues" evidence="1">
    <location>
        <begin position="8"/>
        <end position="22"/>
    </location>
</feature>
<evidence type="ECO:0000313" key="4">
    <source>
        <dbReference type="Proteomes" id="UP000198847"/>
    </source>
</evidence>
<dbReference type="Proteomes" id="UP000198847">
    <property type="component" value="Unassembled WGS sequence"/>
</dbReference>
<reference evidence="3 4" key="1">
    <citation type="submission" date="2016-10" db="EMBL/GenBank/DDBJ databases">
        <authorList>
            <person name="de Groot N.N."/>
        </authorList>
    </citation>
    <scope>NUCLEOTIDE SEQUENCE [LARGE SCALE GENOMIC DNA]</scope>
    <source>
        <strain evidence="3 4">DSM 13305</strain>
    </source>
</reference>
<feature type="compositionally biased region" description="Polar residues" evidence="1">
    <location>
        <begin position="60"/>
        <end position="73"/>
    </location>
</feature>
<feature type="transmembrane region" description="Helical" evidence="2">
    <location>
        <begin position="123"/>
        <end position="141"/>
    </location>
</feature>
<accession>A0A1H8R8E0</accession>
<evidence type="ECO:0000256" key="2">
    <source>
        <dbReference type="SAM" id="Phobius"/>
    </source>
</evidence>
<organism evidence="3 4">
    <name type="scientific">Propionispora vibrioides</name>
    <dbReference type="NCBI Taxonomy" id="112903"/>
    <lineage>
        <taxon>Bacteria</taxon>
        <taxon>Bacillati</taxon>
        <taxon>Bacillota</taxon>
        <taxon>Negativicutes</taxon>
        <taxon>Selenomonadales</taxon>
        <taxon>Sporomusaceae</taxon>
        <taxon>Propionispora</taxon>
    </lineage>
</organism>
<feature type="compositionally biased region" description="Low complexity" evidence="1">
    <location>
        <begin position="74"/>
        <end position="105"/>
    </location>
</feature>
<evidence type="ECO:0000313" key="3">
    <source>
        <dbReference type="EMBL" id="SEO62672.1"/>
    </source>
</evidence>
<protein>
    <submittedName>
        <fullName evidence="3">Uncharacterized protein</fullName>
    </submittedName>
</protein>